<keyword evidence="2" id="KW-1185">Reference proteome</keyword>
<dbReference type="Proteomes" id="UP000237000">
    <property type="component" value="Unassembled WGS sequence"/>
</dbReference>
<reference evidence="2" key="1">
    <citation type="submission" date="2016-06" db="EMBL/GenBank/DDBJ databases">
        <title>Parallel loss of symbiosis genes in relatives of nitrogen-fixing non-legume Parasponia.</title>
        <authorList>
            <person name="Van Velzen R."/>
            <person name="Holmer R."/>
            <person name="Bu F."/>
            <person name="Rutten L."/>
            <person name="Van Zeijl A."/>
            <person name="Liu W."/>
            <person name="Santuari L."/>
            <person name="Cao Q."/>
            <person name="Sharma T."/>
            <person name="Shen D."/>
            <person name="Roswanjaya Y."/>
            <person name="Wardhani T."/>
            <person name="Kalhor M.S."/>
            <person name="Jansen J."/>
            <person name="Van den Hoogen J."/>
            <person name="Gungor B."/>
            <person name="Hartog M."/>
            <person name="Hontelez J."/>
            <person name="Verver J."/>
            <person name="Yang W.-C."/>
            <person name="Schijlen E."/>
            <person name="Repin R."/>
            <person name="Schilthuizen M."/>
            <person name="Schranz E."/>
            <person name="Heidstra R."/>
            <person name="Miyata K."/>
            <person name="Fedorova E."/>
            <person name="Kohlen W."/>
            <person name="Bisseling T."/>
            <person name="Smit S."/>
            <person name="Geurts R."/>
        </authorList>
    </citation>
    <scope>NUCLEOTIDE SEQUENCE [LARGE SCALE GENOMIC DNA]</scope>
    <source>
        <strain evidence="2">cv. RG33-2</strain>
    </source>
</reference>
<gene>
    <name evidence="1" type="ORF">TorRG33x02_329860</name>
</gene>
<dbReference type="EMBL" id="JXTC01000583">
    <property type="protein sequence ID" value="PON44940.1"/>
    <property type="molecule type" value="Genomic_DNA"/>
</dbReference>
<dbReference type="AlphaFoldDB" id="A0A2P5B812"/>
<name>A0A2P5B812_TREOI</name>
<sequence>MPKFSYNKIGLEVSFSPNSVNRDSTSVATFAGALYWTPYWTGYCVLLFGTGLQDCPQGICSMGIHLVMNTRFQSAPVKPSATN</sequence>
<accession>A0A2P5B812</accession>
<proteinExistence type="predicted"/>
<protein>
    <submittedName>
        <fullName evidence="1">Uncharacterized protein</fullName>
    </submittedName>
</protein>
<evidence type="ECO:0000313" key="1">
    <source>
        <dbReference type="EMBL" id="PON44940.1"/>
    </source>
</evidence>
<dbReference type="InParanoid" id="A0A2P5B812"/>
<evidence type="ECO:0000313" key="2">
    <source>
        <dbReference type="Proteomes" id="UP000237000"/>
    </source>
</evidence>
<comment type="caution">
    <text evidence="1">The sequence shown here is derived from an EMBL/GenBank/DDBJ whole genome shotgun (WGS) entry which is preliminary data.</text>
</comment>
<organism evidence="1 2">
    <name type="scientific">Trema orientale</name>
    <name type="common">Charcoal tree</name>
    <name type="synonym">Celtis orientalis</name>
    <dbReference type="NCBI Taxonomy" id="63057"/>
    <lineage>
        <taxon>Eukaryota</taxon>
        <taxon>Viridiplantae</taxon>
        <taxon>Streptophyta</taxon>
        <taxon>Embryophyta</taxon>
        <taxon>Tracheophyta</taxon>
        <taxon>Spermatophyta</taxon>
        <taxon>Magnoliopsida</taxon>
        <taxon>eudicotyledons</taxon>
        <taxon>Gunneridae</taxon>
        <taxon>Pentapetalae</taxon>
        <taxon>rosids</taxon>
        <taxon>fabids</taxon>
        <taxon>Rosales</taxon>
        <taxon>Cannabaceae</taxon>
        <taxon>Trema</taxon>
    </lineage>
</organism>